<dbReference type="EMBL" id="JAAWWB010000031">
    <property type="protein sequence ID" value="KAG6745130.1"/>
    <property type="molecule type" value="Genomic_DNA"/>
</dbReference>
<dbReference type="CDD" id="cd06222">
    <property type="entry name" value="RNase_H_like"/>
    <property type="match status" value="1"/>
</dbReference>
<evidence type="ECO:0000313" key="2">
    <source>
        <dbReference type="EMBL" id="KAG6745130.1"/>
    </source>
</evidence>
<dbReference type="OrthoDB" id="1741277at2759"/>
<accession>A0A8X8C8J8</accession>
<dbReference type="InterPro" id="IPR053151">
    <property type="entry name" value="RNase_H-like"/>
</dbReference>
<dbReference type="GO" id="GO:0003676">
    <property type="term" value="F:nucleic acid binding"/>
    <property type="evidence" value="ECO:0007669"/>
    <property type="project" value="InterPro"/>
</dbReference>
<proteinExistence type="predicted"/>
<dbReference type="AlphaFoldDB" id="A0A8X8C8J8"/>
<dbReference type="InterPro" id="IPR002156">
    <property type="entry name" value="RNaseH_domain"/>
</dbReference>
<sequence length="219" mass="24042">MVVEAGPGFGRLLYWARQLWMKLLPSSKVPNFLQGDTMVWLEFIDGALINMPEQFQQVKQLIRGFSLAFSPPTGSVSSRAAELVSWKVPDVDWWKLNGDGSVLATSGAAGIGGLIRELSGQWITYFSCFNGPSSIIFAELWSLRRGIELAVSLGCQKLVESDSMEAIILLLTSDIADHHPQDALIKDTRAQHRSGSGFSSPGLRDALQSDAVRVMFNKV</sequence>
<dbReference type="InterPro" id="IPR044730">
    <property type="entry name" value="RNase_H-like_dom_plant"/>
</dbReference>
<evidence type="ECO:0000313" key="3">
    <source>
        <dbReference type="Proteomes" id="UP000886885"/>
    </source>
</evidence>
<keyword evidence="3" id="KW-1185">Reference proteome</keyword>
<gene>
    <name evidence="2" type="ORF">POTOM_051774</name>
</gene>
<dbReference type="Proteomes" id="UP000886885">
    <property type="component" value="Chromosome 16A"/>
</dbReference>
<dbReference type="PANTHER" id="PTHR47723:SF19">
    <property type="entry name" value="POLYNUCLEOTIDYL TRANSFERASE, RIBONUCLEASE H-LIKE SUPERFAMILY PROTEIN"/>
    <property type="match status" value="1"/>
</dbReference>
<dbReference type="Pfam" id="PF13456">
    <property type="entry name" value="RVT_3"/>
    <property type="match status" value="1"/>
</dbReference>
<comment type="caution">
    <text evidence="2">The sequence shown here is derived from an EMBL/GenBank/DDBJ whole genome shotgun (WGS) entry which is preliminary data.</text>
</comment>
<protein>
    <recommendedName>
        <fullName evidence="1">RNase H type-1 domain-containing protein</fullName>
    </recommendedName>
</protein>
<dbReference type="PANTHER" id="PTHR47723">
    <property type="entry name" value="OS05G0353850 PROTEIN"/>
    <property type="match status" value="1"/>
</dbReference>
<dbReference type="GO" id="GO:0004523">
    <property type="term" value="F:RNA-DNA hybrid ribonuclease activity"/>
    <property type="evidence" value="ECO:0007669"/>
    <property type="project" value="InterPro"/>
</dbReference>
<organism evidence="2 3">
    <name type="scientific">Populus tomentosa</name>
    <name type="common">Chinese white poplar</name>
    <dbReference type="NCBI Taxonomy" id="118781"/>
    <lineage>
        <taxon>Eukaryota</taxon>
        <taxon>Viridiplantae</taxon>
        <taxon>Streptophyta</taxon>
        <taxon>Embryophyta</taxon>
        <taxon>Tracheophyta</taxon>
        <taxon>Spermatophyta</taxon>
        <taxon>Magnoliopsida</taxon>
        <taxon>eudicotyledons</taxon>
        <taxon>Gunneridae</taxon>
        <taxon>Pentapetalae</taxon>
        <taxon>rosids</taxon>
        <taxon>fabids</taxon>
        <taxon>Malpighiales</taxon>
        <taxon>Salicaceae</taxon>
        <taxon>Saliceae</taxon>
        <taxon>Populus</taxon>
    </lineage>
</organism>
<name>A0A8X8C8J8_POPTO</name>
<reference evidence="2" key="1">
    <citation type="journal article" date="2020" name="bioRxiv">
        <title>Hybrid origin of Populus tomentosa Carr. identified through genome sequencing and phylogenomic analysis.</title>
        <authorList>
            <person name="An X."/>
            <person name="Gao K."/>
            <person name="Chen Z."/>
            <person name="Li J."/>
            <person name="Yang X."/>
            <person name="Yang X."/>
            <person name="Zhou J."/>
            <person name="Guo T."/>
            <person name="Zhao T."/>
            <person name="Huang S."/>
            <person name="Miao D."/>
            <person name="Khan W.U."/>
            <person name="Rao P."/>
            <person name="Ye M."/>
            <person name="Lei B."/>
            <person name="Liao W."/>
            <person name="Wang J."/>
            <person name="Ji L."/>
            <person name="Li Y."/>
            <person name="Guo B."/>
            <person name="Mustafa N.S."/>
            <person name="Li S."/>
            <person name="Yun Q."/>
            <person name="Keller S.R."/>
            <person name="Mao J."/>
            <person name="Zhang R."/>
            <person name="Strauss S.H."/>
        </authorList>
    </citation>
    <scope>NUCLEOTIDE SEQUENCE</scope>
    <source>
        <strain evidence="2">GM15</strain>
        <tissue evidence="2">Leaf</tissue>
    </source>
</reference>
<evidence type="ECO:0000259" key="1">
    <source>
        <dbReference type="Pfam" id="PF13456"/>
    </source>
</evidence>
<feature type="domain" description="RNase H type-1" evidence="1">
    <location>
        <begin position="97"/>
        <end position="189"/>
    </location>
</feature>